<dbReference type="AlphaFoldDB" id="A9WTK6"/>
<dbReference type="EMBL" id="CP000910">
    <property type="protein sequence ID" value="ABY24527.1"/>
    <property type="molecule type" value="Genomic_DNA"/>
</dbReference>
<evidence type="ECO:0000313" key="2">
    <source>
        <dbReference type="EMBL" id="ABY24527.1"/>
    </source>
</evidence>
<dbReference type="Proteomes" id="UP000002007">
    <property type="component" value="Chromosome"/>
</dbReference>
<dbReference type="KEGG" id="rsa:RSal33209_2802"/>
<gene>
    <name evidence="2" type="ordered locus">RSal33209_2802</name>
</gene>
<dbReference type="eggNOG" id="COG3170">
    <property type="taxonomic scope" value="Bacteria"/>
</dbReference>
<dbReference type="HOGENOM" id="CLU_1863562_0_0_11"/>
<reference evidence="3" key="1">
    <citation type="journal article" date="2008" name="J. Bacteriol.">
        <title>Genome sequence of the fish pathogen Renibacterium salmoninarum suggests reductive evolution away from an environmental Arthrobacter ancestor.</title>
        <authorList>
            <person name="Wiens G.D."/>
            <person name="Rockey D.D."/>
            <person name="Wu Z."/>
            <person name="Chang J."/>
            <person name="Levy R."/>
            <person name="Crane S."/>
            <person name="Chen D.S."/>
            <person name="Capri G.R."/>
            <person name="Burnett J.R."/>
            <person name="Sudheesh P.S."/>
            <person name="Schipma M.J."/>
            <person name="Burd H."/>
            <person name="Bhattacharyya A."/>
            <person name="Rhodes L.D."/>
            <person name="Kaul R."/>
            <person name="Strom M.S."/>
        </authorList>
    </citation>
    <scope>NUCLEOTIDE SEQUENCE [LARGE SCALE GENOMIC DNA]</scope>
    <source>
        <strain evidence="3">ATCC 33209 / DSM 20767 / JCM 11484 / NBRC 15589 / NCIMB 2235</strain>
    </source>
</reference>
<evidence type="ECO:0000256" key="1">
    <source>
        <dbReference type="SAM" id="SignalP"/>
    </source>
</evidence>
<dbReference type="STRING" id="288705.RSal33209_2802"/>
<keyword evidence="1" id="KW-0732">Signal</keyword>
<name>A9WTK6_RENSM</name>
<accession>A9WTK6</accession>
<sequence>MKLIQPLRLVSLLVAFCIAVTAVVFLLPGKATAAEGAAGASISAASVPANSFGKDAAVSQDITLGAYGDGSGYHLQIASEKDGFAWRSLAVIKPQGKDSSSWTGYQCLSGDGKYAAVAILPSSAVDISAARDRGAFA</sequence>
<keyword evidence="3" id="KW-1185">Reference proteome</keyword>
<feature type="chain" id="PRO_5002746387" description="Secreted protein" evidence="1">
    <location>
        <begin position="34"/>
        <end position="137"/>
    </location>
</feature>
<feature type="signal peptide" evidence="1">
    <location>
        <begin position="1"/>
        <end position="33"/>
    </location>
</feature>
<dbReference type="RefSeq" id="WP_012246180.1">
    <property type="nucleotide sequence ID" value="NC_010168.1"/>
</dbReference>
<evidence type="ECO:0000313" key="3">
    <source>
        <dbReference type="Proteomes" id="UP000002007"/>
    </source>
</evidence>
<organism evidence="2 3">
    <name type="scientific">Renibacterium salmoninarum (strain ATCC 33209 / DSM 20767 / JCM 11484 / NBRC 15589 / NCIMB 2235)</name>
    <dbReference type="NCBI Taxonomy" id="288705"/>
    <lineage>
        <taxon>Bacteria</taxon>
        <taxon>Bacillati</taxon>
        <taxon>Actinomycetota</taxon>
        <taxon>Actinomycetes</taxon>
        <taxon>Micrococcales</taxon>
        <taxon>Micrococcaceae</taxon>
        <taxon>Renibacterium</taxon>
    </lineage>
</organism>
<evidence type="ECO:0008006" key="4">
    <source>
        <dbReference type="Google" id="ProtNLM"/>
    </source>
</evidence>
<proteinExistence type="predicted"/>
<protein>
    <recommendedName>
        <fullName evidence="4">Secreted protein</fullName>
    </recommendedName>
</protein>